<dbReference type="RefSeq" id="WP_092477442.1">
    <property type="nucleotide sequence ID" value="NZ_FOHN01000007.1"/>
</dbReference>
<dbReference type="EMBL" id="FOHN01000007">
    <property type="protein sequence ID" value="SET05202.1"/>
    <property type="molecule type" value="Genomic_DNA"/>
</dbReference>
<dbReference type="SUPFAM" id="SSF53474">
    <property type="entry name" value="alpha/beta-Hydrolases"/>
    <property type="match status" value="1"/>
</dbReference>
<dbReference type="AlphaFoldDB" id="A0A1I0BEH6"/>
<evidence type="ECO:0000313" key="2">
    <source>
        <dbReference type="Proteomes" id="UP000199800"/>
    </source>
</evidence>
<name>A0A1I0BEH6_9FIRM</name>
<dbReference type="OrthoDB" id="9777383at2"/>
<dbReference type="InterPro" id="IPR000801">
    <property type="entry name" value="Esterase-like"/>
</dbReference>
<evidence type="ECO:0000313" key="1">
    <source>
        <dbReference type="EMBL" id="SET05202.1"/>
    </source>
</evidence>
<sequence>MIAINDCPAGANEKKTGSAYTSFVKKWYFSSTTKTERPVNILLPAHYTEAKKYPVMYFLHGIFGDEDSMTDPDCGSVYMPANLVLEGLAKEMILVCPNIYAQDLPDVEKGFHQDYFHGYNNFIKDLTKDLMPFMEASYSIATGREHTAVCGFSMGGRTALYIVFSKPELFGYVGAFAPAPGIVPSKDSHADHIGLFKEEDFRIKNPEYTPYITFISCGTKDSVVGNFPKSYHEILTKNQQPHTWVEVPDADHDNRSIRTGLYNFMTSVFQ</sequence>
<gene>
    <name evidence="1" type="ORF">SAMN04487772_10797</name>
</gene>
<dbReference type="STRING" id="29364.SAMN04487772_10797"/>
<dbReference type="Proteomes" id="UP000199800">
    <property type="component" value="Unassembled WGS sequence"/>
</dbReference>
<reference evidence="1 2" key="1">
    <citation type="submission" date="2016-10" db="EMBL/GenBank/DDBJ databases">
        <authorList>
            <person name="de Groot N.N."/>
        </authorList>
    </citation>
    <scope>NUCLEOTIDE SEQUENCE [LARGE SCALE GENOMIC DNA]</scope>
    <source>
        <strain evidence="1 2">DSM 1801</strain>
    </source>
</reference>
<keyword evidence="2" id="KW-1185">Reference proteome</keyword>
<dbReference type="Gene3D" id="3.40.50.1820">
    <property type="entry name" value="alpha/beta hydrolase"/>
    <property type="match status" value="1"/>
</dbReference>
<dbReference type="InterPro" id="IPR029058">
    <property type="entry name" value="AB_hydrolase_fold"/>
</dbReference>
<organism evidence="1 2">
    <name type="scientific">[Clostridium] polysaccharolyticum</name>
    <dbReference type="NCBI Taxonomy" id="29364"/>
    <lineage>
        <taxon>Bacteria</taxon>
        <taxon>Bacillati</taxon>
        <taxon>Bacillota</taxon>
        <taxon>Clostridia</taxon>
        <taxon>Lachnospirales</taxon>
        <taxon>Lachnospiraceae</taxon>
    </lineage>
</organism>
<accession>A0A1I0BEH6</accession>
<dbReference type="Pfam" id="PF00756">
    <property type="entry name" value="Esterase"/>
    <property type="match status" value="1"/>
</dbReference>
<proteinExistence type="predicted"/>
<dbReference type="PANTHER" id="PTHR48098">
    <property type="entry name" value="ENTEROCHELIN ESTERASE-RELATED"/>
    <property type="match status" value="1"/>
</dbReference>
<dbReference type="InterPro" id="IPR050583">
    <property type="entry name" value="Mycobacterial_A85_antigen"/>
</dbReference>
<protein>
    <submittedName>
        <fullName evidence="1">Enterochelin esterase</fullName>
    </submittedName>
</protein>